<evidence type="ECO:0000313" key="2">
    <source>
        <dbReference type="EMBL" id="KAA8519292.1"/>
    </source>
</evidence>
<dbReference type="Proteomes" id="UP000325577">
    <property type="component" value="Linkage Group LG6"/>
</dbReference>
<accession>A0A5J4ZP78</accession>
<name>A0A5J4ZP78_9ASTE</name>
<feature type="compositionally biased region" description="Basic and acidic residues" evidence="1">
    <location>
        <begin position="68"/>
        <end position="77"/>
    </location>
</feature>
<keyword evidence="3" id="KW-1185">Reference proteome</keyword>
<evidence type="ECO:0000313" key="3">
    <source>
        <dbReference type="Proteomes" id="UP000325577"/>
    </source>
</evidence>
<feature type="compositionally biased region" description="Polar residues" evidence="1">
    <location>
        <begin position="19"/>
        <end position="29"/>
    </location>
</feature>
<feature type="compositionally biased region" description="Polar residues" evidence="1">
    <location>
        <begin position="78"/>
        <end position="88"/>
    </location>
</feature>
<feature type="region of interest" description="Disordered" evidence="1">
    <location>
        <begin position="19"/>
        <end position="96"/>
    </location>
</feature>
<dbReference type="EMBL" id="CM018049">
    <property type="protein sequence ID" value="KAA8519292.1"/>
    <property type="molecule type" value="Genomic_DNA"/>
</dbReference>
<sequence>MQKNASSTILEQVLESKLTLNDQGNSSFNHGRGRGRGDGHTKEIGNVKRNVKVLVDVDEDEDMDKDEENSHLEEETPKTSSATATENLGTMPRIVGIESTNKLTSTSKVDTRHCSEIEAVKITAVEEQTDKILKLGRRLASDGYNLCLKKMAKAYPKVDIELLDHIEVSDEERKEYEGDKDPRN</sequence>
<gene>
    <name evidence="2" type="ORF">F0562_013548</name>
</gene>
<proteinExistence type="predicted"/>
<dbReference type="AlphaFoldDB" id="A0A5J4ZP78"/>
<feature type="compositionally biased region" description="Basic and acidic residues" evidence="1">
    <location>
        <begin position="35"/>
        <end position="46"/>
    </location>
</feature>
<organism evidence="2 3">
    <name type="scientific">Nyssa sinensis</name>
    <dbReference type="NCBI Taxonomy" id="561372"/>
    <lineage>
        <taxon>Eukaryota</taxon>
        <taxon>Viridiplantae</taxon>
        <taxon>Streptophyta</taxon>
        <taxon>Embryophyta</taxon>
        <taxon>Tracheophyta</taxon>
        <taxon>Spermatophyta</taxon>
        <taxon>Magnoliopsida</taxon>
        <taxon>eudicotyledons</taxon>
        <taxon>Gunneridae</taxon>
        <taxon>Pentapetalae</taxon>
        <taxon>asterids</taxon>
        <taxon>Cornales</taxon>
        <taxon>Nyssaceae</taxon>
        <taxon>Nyssa</taxon>
    </lineage>
</organism>
<protein>
    <submittedName>
        <fullName evidence="2">Uncharacterized protein</fullName>
    </submittedName>
</protein>
<reference evidence="2 3" key="1">
    <citation type="submission" date="2019-09" db="EMBL/GenBank/DDBJ databases">
        <title>A chromosome-level genome assembly of the Chinese tupelo Nyssa sinensis.</title>
        <authorList>
            <person name="Yang X."/>
            <person name="Kang M."/>
            <person name="Yang Y."/>
            <person name="Xiong H."/>
            <person name="Wang M."/>
            <person name="Zhang Z."/>
            <person name="Wang Z."/>
            <person name="Wu H."/>
            <person name="Ma T."/>
            <person name="Liu J."/>
            <person name="Xi Z."/>
        </authorList>
    </citation>
    <scope>NUCLEOTIDE SEQUENCE [LARGE SCALE GENOMIC DNA]</scope>
    <source>
        <strain evidence="2">J267</strain>
        <tissue evidence="2">Leaf</tissue>
    </source>
</reference>
<evidence type="ECO:0000256" key="1">
    <source>
        <dbReference type="SAM" id="MobiDB-lite"/>
    </source>
</evidence>
<feature type="compositionally biased region" description="Acidic residues" evidence="1">
    <location>
        <begin position="56"/>
        <end position="67"/>
    </location>
</feature>